<dbReference type="SUPFAM" id="SSF54928">
    <property type="entry name" value="RNA-binding domain, RBD"/>
    <property type="match status" value="1"/>
</dbReference>
<dbReference type="Pfam" id="PF13639">
    <property type="entry name" value="zf-RING_2"/>
    <property type="match status" value="1"/>
</dbReference>
<dbReference type="Pfam" id="PF13862">
    <property type="entry name" value="BCCIP"/>
    <property type="match status" value="1"/>
</dbReference>
<dbReference type="InterPro" id="IPR047243">
    <property type="entry name" value="RING-H2_BRAP2"/>
</dbReference>
<keyword evidence="1" id="KW-0479">Metal-binding</keyword>
<dbReference type="GO" id="GO:0008270">
    <property type="term" value="F:zinc ion binding"/>
    <property type="evidence" value="ECO:0007669"/>
    <property type="project" value="UniProtKB-KW"/>
</dbReference>
<organism evidence="9 10">
    <name type="scientific">Mesorhabditis spiculigera</name>
    <dbReference type="NCBI Taxonomy" id="96644"/>
    <lineage>
        <taxon>Eukaryota</taxon>
        <taxon>Metazoa</taxon>
        <taxon>Ecdysozoa</taxon>
        <taxon>Nematoda</taxon>
        <taxon>Chromadorea</taxon>
        <taxon>Rhabditida</taxon>
        <taxon>Rhabditina</taxon>
        <taxon>Rhabditomorpha</taxon>
        <taxon>Rhabditoidea</taxon>
        <taxon>Rhabditidae</taxon>
        <taxon>Mesorhabditinae</taxon>
        <taxon>Mesorhabditis</taxon>
    </lineage>
</organism>
<evidence type="ECO:0000256" key="3">
    <source>
        <dbReference type="ARBA" id="ARBA00022833"/>
    </source>
</evidence>
<evidence type="ECO:0008006" key="11">
    <source>
        <dbReference type="Google" id="ProtNLM"/>
    </source>
</evidence>
<dbReference type="InterPro" id="IPR035979">
    <property type="entry name" value="RBD_domain_sf"/>
</dbReference>
<dbReference type="GO" id="GO:0005737">
    <property type="term" value="C:cytoplasm"/>
    <property type="evidence" value="ECO:0007669"/>
    <property type="project" value="TreeGrafter"/>
</dbReference>
<keyword evidence="2 4" id="KW-0863">Zinc-finger</keyword>
<evidence type="ECO:0000256" key="5">
    <source>
        <dbReference type="SAM" id="Coils"/>
    </source>
</evidence>
<keyword evidence="5" id="KW-0175">Coiled coil</keyword>
<dbReference type="SMART" id="SM00290">
    <property type="entry name" value="ZnF_UBP"/>
    <property type="match status" value="1"/>
</dbReference>
<comment type="caution">
    <text evidence="9">The sequence shown here is derived from an EMBL/GenBank/DDBJ whole genome shotgun (WGS) entry which is preliminary data.</text>
</comment>
<dbReference type="PANTHER" id="PTHR24007">
    <property type="entry name" value="BRCA1-ASSOCIATED PROTEIN"/>
    <property type="match status" value="1"/>
</dbReference>
<dbReference type="PANTHER" id="PTHR24007:SF7">
    <property type="entry name" value="BRCA1-ASSOCIATED PROTEIN"/>
    <property type="match status" value="1"/>
</dbReference>
<dbReference type="InterPro" id="IPR025602">
    <property type="entry name" value="BCP1_family"/>
</dbReference>
<accession>A0AA36DI47</accession>
<dbReference type="Proteomes" id="UP001177023">
    <property type="component" value="Unassembled WGS sequence"/>
</dbReference>
<keyword evidence="3" id="KW-0862">Zinc</keyword>
<dbReference type="PROSITE" id="PS50089">
    <property type="entry name" value="ZF_RING_2"/>
    <property type="match status" value="1"/>
</dbReference>
<evidence type="ECO:0000256" key="2">
    <source>
        <dbReference type="ARBA" id="ARBA00022771"/>
    </source>
</evidence>
<dbReference type="GO" id="GO:0003676">
    <property type="term" value="F:nucleic acid binding"/>
    <property type="evidence" value="ECO:0007669"/>
    <property type="project" value="InterPro"/>
</dbReference>
<feature type="compositionally biased region" description="Basic residues" evidence="6">
    <location>
        <begin position="899"/>
        <end position="908"/>
    </location>
</feature>
<dbReference type="GO" id="GO:0007265">
    <property type="term" value="P:Ras protein signal transduction"/>
    <property type="evidence" value="ECO:0007669"/>
    <property type="project" value="TreeGrafter"/>
</dbReference>
<feature type="compositionally biased region" description="Basic residues" evidence="6">
    <location>
        <begin position="365"/>
        <end position="378"/>
    </location>
</feature>
<feature type="compositionally biased region" description="Acidic residues" evidence="6">
    <location>
        <begin position="58"/>
        <end position="84"/>
    </location>
</feature>
<feature type="domain" description="RING-type" evidence="7">
    <location>
        <begin position="586"/>
        <end position="623"/>
    </location>
</feature>
<evidence type="ECO:0000256" key="6">
    <source>
        <dbReference type="SAM" id="MobiDB-lite"/>
    </source>
</evidence>
<feature type="region of interest" description="Disordered" evidence="6">
    <location>
        <begin position="873"/>
        <end position="908"/>
    </location>
</feature>
<dbReference type="Pfam" id="PF07576">
    <property type="entry name" value="BRAP2"/>
    <property type="match status" value="1"/>
</dbReference>
<dbReference type="CDD" id="cd16457">
    <property type="entry name" value="RING-H2_BRAP2"/>
    <property type="match status" value="1"/>
</dbReference>
<evidence type="ECO:0000313" key="10">
    <source>
        <dbReference type="Proteomes" id="UP001177023"/>
    </source>
</evidence>
<feature type="region of interest" description="Disordered" evidence="6">
    <location>
        <begin position="1"/>
        <end position="84"/>
    </location>
</feature>
<dbReference type="InterPro" id="IPR001607">
    <property type="entry name" value="Znf_UBP"/>
</dbReference>
<sequence length="908" mass="102854">MAKKRKLQQLAQAEPAAVVKATSKKGKKNSEQPSTSKEVAVEIPRKKKKLPEAAPPAEEAESEEPSEPEEEVSDEDEDESDEELFAEQTGEFEAFPMEEDDRDGIVNMLTQIFLHADLDLRKVAEAIIAQSPFGSVIGPAESSADDETANVVYGILTALPFTTEATAEIQKFILTRAKKNASKHILEKFEEALQKPCHWLINERMLNFPKEIAAPSFAAFQEDVSKMKDQPTNFIYIQKLRVADSTAPKPVVSNRKMGKAEKKRLAAAALESAEIEYDCFEDDLLLKLQQGNAYFYEYNVQGEIEAGSKFANQHLLDERRYIGHTHPARGQKELEAHPFLGGFHTSYKRQRLSHLENIRSGAQKTPKRRPNREMKKRSPQLGNANDAPLPPPTLKYHQDGAPRNPDSNFHGRRTYSEVVVEHFDSAQLHELSPPESSTRSQSEPVADPESLSYYSGNPFIEKTEGILHFYKYNDEALARESQSRMLCMLGVPSQVTARELISFIRPSIESIENMKIVRDSTPNQYMVIIKFKSHHDCVIFYEEYNGQEFNWVDAHRCTLLFVNRIETADDESDRVEMTKMAELPTCAVCLERMDDGVLSILCNHTFHATCLQKWTDTTCPVCRHTQTPELVADQRCTDCGSSSDLWICLICGNIGCGRYADAHAYRHFESTSHTFCLQVGGERVWDYVGDNYVHRLIHSSDSGKIVEYQRGGMSEGEKDGKLDSLNIEYTVLLTSQLDAQREHYEAKLTEEQRKGSNFEKMALAQMDDLEEQLKRAVSECNNLREQLSQGQASKTALEKKCQAAQTRLNKAVSELEEERSLNAAHRADHHKWVEKVVVLEKEKQKQSEEMAELRSQINDLMMHFEAQTRIQEQLDGNKVTSEEVEEAQLGVAQSPAKGAQRKKRSGRK</sequence>
<dbReference type="SUPFAM" id="SSF57850">
    <property type="entry name" value="RING/U-box"/>
    <property type="match status" value="2"/>
</dbReference>
<evidence type="ECO:0000256" key="4">
    <source>
        <dbReference type="PROSITE-ProRule" id="PRU00502"/>
    </source>
</evidence>
<dbReference type="SMART" id="SM00184">
    <property type="entry name" value="RING"/>
    <property type="match status" value="1"/>
</dbReference>
<protein>
    <recommendedName>
        <fullName evidence="11">BRCA1-associated protein</fullName>
    </recommendedName>
</protein>
<dbReference type="PROSITE" id="PS50271">
    <property type="entry name" value="ZF_UBP"/>
    <property type="match status" value="1"/>
</dbReference>
<dbReference type="InterPro" id="IPR011422">
    <property type="entry name" value="BRAP2/ETP1_RRM"/>
</dbReference>
<dbReference type="AlphaFoldDB" id="A0AA36DI47"/>
<gene>
    <name evidence="9" type="ORF">MSPICULIGERA_LOCUS24759</name>
</gene>
<feature type="non-terminal residue" evidence="9">
    <location>
        <position position="1"/>
    </location>
</feature>
<feature type="compositionally biased region" description="Polar residues" evidence="6">
    <location>
        <begin position="434"/>
        <end position="443"/>
    </location>
</feature>
<feature type="coiled-coil region" evidence="5">
    <location>
        <begin position="734"/>
        <end position="863"/>
    </location>
</feature>
<dbReference type="GO" id="GO:0061630">
    <property type="term" value="F:ubiquitin protein ligase activity"/>
    <property type="evidence" value="ECO:0007669"/>
    <property type="project" value="TreeGrafter"/>
</dbReference>
<name>A0AA36DI47_9BILA</name>
<dbReference type="InterPro" id="IPR001841">
    <property type="entry name" value="Znf_RING"/>
</dbReference>
<evidence type="ECO:0000259" key="7">
    <source>
        <dbReference type="PROSITE" id="PS50089"/>
    </source>
</evidence>
<feature type="domain" description="UBP-type" evidence="8">
    <location>
        <begin position="620"/>
        <end position="712"/>
    </location>
</feature>
<keyword evidence="10" id="KW-1185">Reference proteome</keyword>
<dbReference type="Gene3D" id="3.30.40.10">
    <property type="entry name" value="Zinc/RING finger domain, C3HC4 (zinc finger)"/>
    <property type="match status" value="2"/>
</dbReference>
<feature type="region of interest" description="Disordered" evidence="6">
    <location>
        <begin position="354"/>
        <end position="411"/>
    </location>
</feature>
<evidence type="ECO:0000256" key="1">
    <source>
        <dbReference type="ARBA" id="ARBA00022723"/>
    </source>
</evidence>
<dbReference type="EMBL" id="CATQJA010002709">
    <property type="protein sequence ID" value="CAJ0586771.1"/>
    <property type="molecule type" value="Genomic_DNA"/>
</dbReference>
<reference evidence="9" key="1">
    <citation type="submission" date="2023-06" db="EMBL/GenBank/DDBJ databases">
        <authorList>
            <person name="Delattre M."/>
        </authorList>
    </citation>
    <scope>NUCLEOTIDE SEQUENCE</scope>
    <source>
        <strain evidence="9">AF72</strain>
    </source>
</reference>
<dbReference type="GO" id="GO:0016567">
    <property type="term" value="P:protein ubiquitination"/>
    <property type="evidence" value="ECO:0007669"/>
    <property type="project" value="TreeGrafter"/>
</dbReference>
<evidence type="ECO:0000259" key="8">
    <source>
        <dbReference type="PROSITE" id="PS50271"/>
    </source>
</evidence>
<proteinExistence type="predicted"/>
<evidence type="ECO:0000313" key="9">
    <source>
        <dbReference type="EMBL" id="CAJ0586771.1"/>
    </source>
</evidence>
<dbReference type="InterPro" id="IPR013083">
    <property type="entry name" value="Znf_RING/FYVE/PHD"/>
</dbReference>
<dbReference type="Pfam" id="PF02148">
    <property type="entry name" value="zf-UBP"/>
    <property type="match status" value="1"/>
</dbReference>
<feature type="region of interest" description="Disordered" evidence="6">
    <location>
        <begin position="428"/>
        <end position="450"/>
    </location>
</feature>